<reference evidence="2 3" key="1">
    <citation type="journal article" date="2013" name="PLoS Genet.">
        <title>Genomic mechanisms accounting for the adaptation to parasitism in nematode-trapping fungi.</title>
        <authorList>
            <person name="Meerupati T."/>
            <person name="Andersson K.M."/>
            <person name="Friman E."/>
            <person name="Kumar D."/>
            <person name="Tunlid A."/>
            <person name="Ahren D."/>
        </authorList>
    </citation>
    <scope>NUCLEOTIDE SEQUENCE [LARGE SCALE GENOMIC DNA]</scope>
    <source>
        <strain evidence="2 3">CBS 200.50</strain>
    </source>
</reference>
<keyword evidence="1" id="KW-0472">Membrane</keyword>
<dbReference type="STRING" id="1284197.S8A3I2"/>
<gene>
    <name evidence="2" type="ORF">H072_8721</name>
</gene>
<keyword evidence="3" id="KW-1185">Reference proteome</keyword>
<dbReference type="AlphaFoldDB" id="S8A3I2"/>
<organism evidence="2 3">
    <name type="scientific">Dactylellina haptotyla (strain CBS 200.50)</name>
    <name type="common">Nematode-trapping fungus</name>
    <name type="synonym">Monacrosporium haptotylum</name>
    <dbReference type="NCBI Taxonomy" id="1284197"/>
    <lineage>
        <taxon>Eukaryota</taxon>
        <taxon>Fungi</taxon>
        <taxon>Dikarya</taxon>
        <taxon>Ascomycota</taxon>
        <taxon>Pezizomycotina</taxon>
        <taxon>Orbiliomycetes</taxon>
        <taxon>Orbiliales</taxon>
        <taxon>Orbiliaceae</taxon>
        <taxon>Dactylellina</taxon>
    </lineage>
</organism>
<name>S8A3I2_DACHA</name>
<dbReference type="InterPro" id="IPR021109">
    <property type="entry name" value="Peptidase_aspartic_dom_sf"/>
</dbReference>
<feature type="transmembrane region" description="Helical" evidence="1">
    <location>
        <begin position="172"/>
        <end position="195"/>
    </location>
</feature>
<dbReference type="Proteomes" id="UP000015100">
    <property type="component" value="Unassembled WGS sequence"/>
</dbReference>
<proteinExistence type="predicted"/>
<keyword evidence="1" id="KW-1133">Transmembrane helix</keyword>
<dbReference type="Gene3D" id="2.40.70.10">
    <property type="entry name" value="Acid Proteases"/>
    <property type="match status" value="1"/>
</dbReference>
<dbReference type="HOGENOM" id="CLU_1019498_0_0_1"/>
<evidence type="ECO:0008006" key="4">
    <source>
        <dbReference type="Google" id="ProtNLM"/>
    </source>
</evidence>
<sequence>MITYSSPTRDDVGALVAQTLTASVGHDLLFVVTKQTTVIALEEPSIVMSDYLRIPLLKALGTYQEPDLAWENFIGRVPEVNRTECKVFIDPSDDDILPRYGRNSSSNIYLGIPFLRVAYVWMDYENNHTSIAKAKQGVAANKFIKISKEGIMATLGGQNYNSSESPQANIPVLAIAGGSVGGVVILLGFVGYFTLWRKKKNIPDVPPPPLRELEGVQRHEMTAGHGQSEILGSTEFCKELAADHVYPVELPCKSIAMDFGGRMSNANKSFRSL</sequence>
<evidence type="ECO:0000256" key="1">
    <source>
        <dbReference type="SAM" id="Phobius"/>
    </source>
</evidence>
<comment type="caution">
    <text evidence="2">The sequence shown here is derived from an EMBL/GenBank/DDBJ whole genome shotgun (WGS) entry which is preliminary data.</text>
</comment>
<protein>
    <recommendedName>
        <fullName evidence="4">Peptidase A1 domain-containing protein</fullName>
    </recommendedName>
</protein>
<dbReference type="EMBL" id="AQGS01000631">
    <property type="protein sequence ID" value="EPS37580.1"/>
    <property type="molecule type" value="Genomic_DNA"/>
</dbReference>
<keyword evidence="1" id="KW-0812">Transmembrane</keyword>
<accession>S8A3I2</accession>
<evidence type="ECO:0000313" key="2">
    <source>
        <dbReference type="EMBL" id="EPS37580.1"/>
    </source>
</evidence>
<reference evidence="3" key="2">
    <citation type="submission" date="2013-04" db="EMBL/GenBank/DDBJ databases">
        <title>Genomic mechanisms accounting for the adaptation to parasitism in nematode-trapping fungi.</title>
        <authorList>
            <person name="Ahren D.G."/>
        </authorList>
    </citation>
    <scope>NUCLEOTIDE SEQUENCE [LARGE SCALE GENOMIC DNA]</scope>
    <source>
        <strain evidence="3">CBS 200.50</strain>
    </source>
</reference>
<evidence type="ECO:0000313" key="3">
    <source>
        <dbReference type="Proteomes" id="UP000015100"/>
    </source>
</evidence>
<dbReference type="OrthoDB" id="771136at2759"/>